<keyword evidence="1" id="KW-0472">Membrane</keyword>
<evidence type="ECO:0000313" key="2">
    <source>
        <dbReference type="EMBL" id="GJT04704.1"/>
    </source>
</evidence>
<evidence type="ECO:0000313" key="3">
    <source>
        <dbReference type="Proteomes" id="UP001151760"/>
    </source>
</evidence>
<sequence length="130" mass="14631">MVVSQRIVVVIIVIENIVVVMIVIENIVVVYFSDFENFKSRDVVGFDDTQVVVDKLVRVSFAFQMQDMIARKNLSFVTMGILSLSSSLARRLTARGDEEGRYGGEKVASDEEVPRRSGENLFFTIPIPLN</sequence>
<gene>
    <name evidence="2" type="ORF">Tco_0839166</name>
</gene>
<keyword evidence="1" id="KW-0812">Transmembrane</keyword>
<keyword evidence="1" id="KW-1133">Transmembrane helix</keyword>
<reference evidence="2" key="1">
    <citation type="journal article" date="2022" name="Int. J. Mol. Sci.">
        <title>Draft Genome of Tanacetum Coccineum: Genomic Comparison of Closely Related Tanacetum-Family Plants.</title>
        <authorList>
            <person name="Yamashiro T."/>
            <person name="Shiraishi A."/>
            <person name="Nakayama K."/>
            <person name="Satake H."/>
        </authorList>
    </citation>
    <scope>NUCLEOTIDE SEQUENCE</scope>
</reference>
<comment type="caution">
    <text evidence="2">The sequence shown here is derived from an EMBL/GenBank/DDBJ whole genome shotgun (WGS) entry which is preliminary data.</text>
</comment>
<proteinExistence type="predicted"/>
<dbReference type="Proteomes" id="UP001151760">
    <property type="component" value="Unassembled WGS sequence"/>
</dbReference>
<dbReference type="EMBL" id="BQNB010012529">
    <property type="protein sequence ID" value="GJT04704.1"/>
    <property type="molecule type" value="Genomic_DNA"/>
</dbReference>
<evidence type="ECO:0000256" key="1">
    <source>
        <dbReference type="SAM" id="Phobius"/>
    </source>
</evidence>
<name>A0ABQ5AUX6_9ASTR</name>
<keyword evidence="3" id="KW-1185">Reference proteome</keyword>
<accession>A0ABQ5AUX6</accession>
<organism evidence="2 3">
    <name type="scientific">Tanacetum coccineum</name>
    <dbReference type="NCBI Taxonomy" id="301880"/>
    <lineage>
        <taxon>Eukaryota</taxon>
        <taxon>Viridiplantae</taxon>
        <taxon>Streptophyta</taxon>
        <taxon>Embryophyta</taxon>
        <taxon>Tracheophyta</taxon>
        <taxon>Spermatophyta</taxon>
        <taxon>Magnoliopsida</taxon>
        <taxon>eudicotyledons</taxon>
        <taxon>Gunneridae</taxon>
        <taxon>Pentapetalae</taxon>
        <taxon>asterids</taxon>
        <taxon>campanulids</taxon>
        <taxon>Asterales</taxon>
        <taxon>Asteraceae</taxon>
        <taxon>Asteroideae</taxon>
        <taxon>Anthemideae</taxon>
        <taxon>Anthemidinae</taxon>
        <taxon>Tanacetum</taxon>
    </lineage>
</organism>
<feature type="transmembrane region" description="Helical" evidence="1">
    <location>
        <begin position="6"/>
        <end position="32"/>
    </location>
</feature>
<protein>
    <submittedName>
        <fullName evidence="2">Uncharacterized protein</fullName>
    </submittedName>
</protein>
<reference evidence="2" key="2">
    <citation type="submission" date="2022-01" db="EMBL/GenBank/DDBJ databases">
        <authorList>
            <person name="Yamashiro T."/>
            <person name="Shiraishi A."/>
            <person name="Satake H."/>
            <person name="Nakayama K."/>
        </authorList>
    </citation>
    <scope>NUCLEOTIDE SEQUENCE</scope>
</reference>